<dbReference type="EMBL" id="VIRM01000039">
    <property type="protein sequence ID" value="TQS17930.1"/>
    <property type="molecule type" value="Genomic_DNA"/>
</dbReference>
<evidence type="ECO:0000256" key="4">
    <source>
        <dbReference type="ARBA" id="ARBA00022723"/>
    </source>
</evidence>
<evidence type="ECO:0000256" key="2">
    <source>
        <dbReference type="ARBA" id="ARBA00022485"/>
    </source>
</evidence>
<dbReference type="InterPro" id="IPR054666">
    <property type="entry name" value="Sacti_mat_StsB"/>
</dbReference>
<evidence type="ECO:0000256" key="1">
    <source>
        <dbReference type="ARBA" id="ARBA00001966"/>
    </source>
</evidence>
<evidence type="ECO:0000256" key="3">
    <source>
        <dbReference type="ARBA" id="ARBA00022691"/>
    </source>
</evidence>
<dbReference type="Pfam" id="PF13186">
    <property type="entry name" value="SPASM"/>
    <property type="match status" value="1"/>
</dbReference>
<dbReference type="InterPro" id="IPR013785">
    <property type="entry name" value="Aldolase_TIM"/>
</dbReference>
<dbReference type="GO" id="GO:0051539">
    <property type="term" value="F:4 iron, 4 sulfur cluster binding"/>
    <property type="evidence" value="ECO:0007669"/>
    <property type="project" value="UniProtKB-KW"/>
</dbReference>
<proteinExistence type="predicted"/>
<evidence type="ECO:0000256" key="7">
    <source>
        <dbReference type="ARBA" id="ARBA00023014"/>
    </source>
</evidence>
<dbReference type="CDD" id="cd21109">
    <property type="entry name" value="SPASM"/>
    <property type="match status" value="1"/>
</dbReference>
<evidence type="ECO:0000313" key="11">
    <source>
        <dbReference type="Proteomes" id="UP000316541"/>
    </source>
</evidence>
<dbReference type="InterPro" id="IPR000385">
    <property type="entry name" value="MoaA_NifB_PqqE_Fe-S-bd_CS"/>
</dbReference>
<dbReference type="AlphaFoldDB" id="A0A544YMF1"/>
<dbReference type="Proteomes" id="UP000316541">
    <property type="component" value="Unassembled WGS sequence"/>
</dbReference>
<dbReference type="NCBIfam" id="NF045574">
    <property type="entry name" value="sacti_mat_StsB"/>
    <property type="match status" value="1"/>
</dbReference>
<dbReference type="InterPro" id="IPR007197">
    <property type="entry name" value="rSAM"/>
</dbReference>
<dbReference type="InterPro" id="IPR058240">
    <property type="entry name" value="rSAM_sf"/>
</dbReference>
<comment type="cofactor">
    <cofactor evidence="1">
        <name>[4Fe-4S] cluster</name>
        <dbReference type="ChEBI" id="CHEBI:49883"/>
    </cofactor>
</comment>
<evidence type="ECO:0000256" key="5">
    <source>
        <dbReference type="ARBA" id="ARBA00023002"/>
    </source>
</evidence>
<dbReference type="GO" id="GO:0016491">
    <property type="term" value="F:oxidoreductase activity"/>
    <property type="evidence" value="ECO:0007669"/>
    <property type="project" value="UniProtKB-KW"/>
</dbReference>
<keyword evidence="7" id="KW-0411">Iron-sulfur</keyword>
<evidence type="ECO:0000256" key="6">
    <source>
        <dbReference type="ARBA" id="ARBA00023004"/>
    </source>
</evidence>
<dbReference type="NCBIfam" id="TIGR04085">
    <property type="entry name" value="rSAM_more_4Fe4S"/>
    <property type="match status" value="1"/>
</dbReference>
<dbReference type="GO" id="GO:0046872">
    <property type="term" value="F:metal ion binding"/>
    <property type="evidence" value="ECO:0007669"/>
    <property type="project" value="UniProtKB-KW"/>
</dbReference>
<dbReference type="InterPro" id="IPR023885">
    <property type="entry name" value="4Fe4S-binding_SPASM_dom"/>
</dbReference>
<sequence>MPGKLARNRSLIDVPADLTYFVHDGKYLVLNPQVGGRCVLDAREFAVLTALARPRTGGEPAPLGQTGQTGEADEGDDTGDIDATDRTLAKLILNCIVYYNGNRPKLSIREPALRQVYYAITDGCNLRCPYCYASSEKCLPGELTTAESLDLVSQVAAIGAKTMIFTGGEPMLRKDLFRIVEHANDSGLTSNIVTNATMIRKPEQAKRFAQLFGMVTVSVDGGTAETHDRTRGAGSFARTYRALRLLNDAGVVPRINHIVTSGNVDELEDFARFAEGLEVHSIRLMYHNDLGRGETDEYDFGWEDHMRIQRITWTSPAAGKLLPDGPRPITPCSVKANCGMGGNEIYVNSLGDVYPCKLVTGRAHHAGNVRRQRLSEIFAGPLLRQMRTSTVLGGDYHADCAKCYIKASCGGGCRAAHMAESRDLRRNSRHQCRILRHGIATQLWLEAGVSPSELAADDREMTTPRLVVSGDVHPVFDDWKTYVPPSRGTVRVGELLPITPV</sequence>
<dbReference type="SFLD" id="SFLDS00029">
    <property type="entry name" value="Radical_SAM"/>
    <property type="match status" value="2"/>
</dbReference>
<dbReference type="SUPFAM" id="SSF102114">
    <property type="entry name" value="Radical SAM enzymes"/>
    <property type="match status" value="1"/>
</dbReference>
<organism evidence="10 11">
    <name type="scientific">Microbispora hainanensis</name>
    <dbReference type="NCBI Taxonomy" id="568844"/>
    <lineage>
        <taxon>Bacteria</taxon>
        <taxon>Bacillati</taxon>
        <taxon>Actinomycetota</taxon>
        <taxon>Actinomycetes</taxon>
        <taxon>Streptosporangiales</taxon>
        <taxon>Streptosporangiaceae</taxon>
        <taxon>Microbispora</taxon>
    </lineage>
</organism>
<dbReference type="SMART" id="SM00729">
    <property type="entry name" value="Elp3"/>
    <property type="match status" value="1"/>
</dbReference>
<reference evidence="10 11" key="1">
    <citation type="submission" date="2019-07" db="EMBL/GenBank/DDBJ databases">
        <title>Microbispora hainanensis DSM 45428.</title>
        <authorList>
            <person name="Thawai C."/>
        </authorList>
    </citation>
    <scope>NUCLEOTIDE SEQUENCE [LARGE SCALE GENOMIC DNA]</scope>
    <source>
        <strain evidence="10 11">DSM 45428</strain>
    </source>
</reference>
<feature type="compositionally biased region" description="Acidic residues" evidence="8">
    <location>
        <begin position="71"/>
        <end position="80"/>
    </location>
</feature>
<keyword evidence="5" id="KW-0560">Oxidoreductase</keyword>
<dbReference type="CDD" id="cd01335">
    <property type="entry name" value="Radical_SAM"/>
    <property type="match status" value="1"/>
</dbReference>
<dbReference type="SFLD" id="SFLDG01067">
    <property type="entry name" value="SPASM/twitch_domain_containing"/>
    <property type="match status" value="2"/>
</dbReference>
<accession>A0A544YMF1</accession>
<evidence type="ECO:0000256" key="8">
    <source>
        <dbReference type="SAM" id="MobiDB-lite"/>
    </source>
</evidence>
<dbReference type="Gene3D" id="3.20.20.70">
    <property type="entry name" value="Aldolase class I"/>
    <property type="match status" value="1"/>
</dbReference>
<keyword evidence="4" id="KW-0479">Metal-binding</keyword>
<dbReference type="PANTHER" id="PTHR11228">
    <property type="entry name" value="RADICAL SAM DOMAIN PROTEIN"/>
    <property type="match status" value="1"/>
</dbReference>
<feature type="region of interest" description="Disordered" evidence="8">
    <location>
        <begin position="56"/>
        <end position="80"/>
    </location>
</feature>
<gene>
    <name evidence="10" type="ORF">FLX08_27210</name>
</gene>
<dbReference type="InterPro" id="IPR034391">
    <property type="entry name" value="AdoMet-like_SPASM_containing"/>
</dbReference>
<dbReference type="Pfam" id="PF04055">
    <property type="entry name" value="Radical_SAM"/>
    <property type="match status" value="1"/>
</dbReference>
<dbReference type="GO" id="GO:0032324">
    <property type="term" value="P:molybdopterin cofactor biosynthetic process"/>
    <property type="evidence" value="ECO:0007669"/>
    <property type="project" value="UniProtKB-ARBA"/>
</dbReference>
<keyword evidence="2" id="KW-0004">4Fe-4S</keyword>
<dbReference type="PROSITE" id="PS01305">
    <property type="entry name" value="MOAA_NIFB_PQQE"/>
    <property type="match status" value="1"/>
</dbReference>
<dbReference type="InterPro" id="IPR006638">
    <property type="entry name" value="Elp3/MiaA/NifB-like_rSAM"/>
</dbReference>
<feature type="domain" description="Radical SAM core" evidence="9">
    <location>
        <begin position="110"/>
        <end position="315"/>
    </location>
</feature>
<keyword evidence="6" id="KW-0408">Iron</keyword>
<dbReference type="PANTHER" id="PTHR11228:SF7">
    <property type="entry name" value="PQQA PEPTIDE CYCLASE"/>
    <property type="match status" value="1"/>
</dbReference>
<name>A0A544YMF1_9ACTN</name>
<comment type="caution">
    <text evidence="10">The sequence shown here is derived from an EMBL/GenBank/DDBJ whole genome shotgun (WGS) entry which is preliminary data.</text>
</comment>
<dbReference type="InterPro" id="IPR050377">
    <property type="entry name" value="Radical_SAM_PqqE_MftC-like"/>
</dbReference>
<keyword evidence="3" id="KW-0949">S-adenosyl-L-methionine</keyword>
<dbReference type="SFLD" id="SFLDG01387">
    <property type="entry name" value="BtrN-like_SPASM_domain_contain"/>
    <property type="match status" value="1"/>
</dbReference>
<evidence type="ECO:0000313" key="10">
    <source>
        <dbReference type="EMBL" id="TQS17930.1"/>
    </source>
</evidence>
<dbReference type="PROSITE" id="PS51918">
    <property type="entry name" value="RADICAL_SAM"/>
    <property type="match status" value="1"/>
</dbReference>
<protein>
    <submittedName>
        <fullName evidence="10">Radical SAM protein</fullName>
    </submittedName>
</protein>
<evidence type="ECO:0000259" key="9">
    <source>
        <dbReference type="PROSITE" id="PS51918"/>
    </source>
</evidence>
<dbReference type="SFLD" id="SFLDG01386">
    <property type="entry name" value="main_SPASM_domain-containing"/>
    <property type="match status" value="1"/>
</dbReference>